<evidence type="ECO:0000313" key="3">
    <source>
        <dbReference type="Proteomes" id="UP000069205"/>
    </source>
</evidence>
<dbReference type="RefSeq" id="WP_053378190.1">
    <property type="nucleotide sequence ID" value="NZ_CP011801.1"/>
</dbReference>
<dbReference type="Proteomes" id="UP000069205">
    <property type="component" value="Chromosome"/>
</dbReference>
<dbReference type="Pfam" id="PF10881">
    <property type="entry name" value="DUF2726"/>
    <property type="match status" value="1"/>
</dbReference>
<evidence type="ECO:0000259" key="1">
    <source>
        <dbReference type="Pfam" id="PF10881"/>
    </source>
</evidence>
<dbReference type="AlphaFoldDB" id="A0A0K2G738"/>
<dbReference type="EMBL" id="CP011801">
    <property type="protein sequence ID" value="ALA56750.1"/>
    <property type="molecule type" value="Genomic_DNA"/>
</dbReference>
<protein>
    <recommendedName>
        <fullName evidence="1">DUF2726 domain-containing protein</fullName>
    </recommendedName>
</protein>
<organism evidence="2 3">
    <name type="scientific">Nitrospira moscoviensis</name>
    <dbReference type="NCBI Taxonomy" id="42253"/>
    <lineage>
        <taxon>Bacteria</taxon>
        <taxon>Pseudomonadati</taxon>
        <taxon>Nitrospirota</taxon>
        <taxon>Nitrospiria</taxon>
        <taxon>Nitrospirales</taxon>
        <taxon>Nitrospiraceae</taxon>
        <taxon>Nitrospira</taxon>
    </lineage>
</organism>
<name>A0A0K2G738_NITMO</name>
<evidence type="ECO:0000313" key="2">
    <source>
        <dbReference type="EMBL" id="ALA56750.1"/>
    </source>
</evidence>
<reference evidence="2 3" key="1">
    <citation type="journal article" date="2015" name="Proc. Natl. Acad. Sci. U.S.A.">
        <title>Expanded metabolic versatility of ubiquitous nitrite-oxidizing bacteria from the genus Nitrospira.</title>
        <authorList>
            <person name="Koch H."/>
            <person name="Lucker S."/>
            <person name="Albertsen M."/>
            <person name="Kitzinger K."/>
            <person name="Herbold C."/>
            <person name="Spieck E."/>
            <person name="Nielsen P.H."/>
            <person name="Wagner M."/>
            <person name="Daims H."/>
        </authorList>
    </citation>
    <scope>NUCLEOTIDE SEQUENCE [LARGE SCALE GENOMIC DNA]</scope>
    <source>
        <strain evidence="2 3">NSP M-1</strain>
    </source>
</reference>
<dbReference type="KEGG" id="nmv:NITMOv2_0312"/>
<feature type="domain" description="DUF2726" evidence="1">
    <location>
        <begin position="46"/>
        <end position="160"/>
    </location>
</feature>
<accession>A0A0K2G738</accession>
<gene>
    <name evidence="2" type="ORF">NITMOv2_0312</name>
</gene>
<keyword evidence="3" id="KW-1185">Reference proteome</keyword>
<proteinExistence type="predicted"/>
<dbReference type="InterPro" id="IPR024402">
    <property type="entry name" value="DUF2726"/>
</dbReference>
<dbReference type="STRING" id="42253.NITMOv2_0312"/>
<sequence length="169" mass="18301">MEITLLVGGAASLLAIVWLSLRGTRPSAEGAPPPVLSPGVQISPTPLLTESDLSLYNMIRLAVQDQFLVLAQVPLLAFVSVEAMGKARAQVLNRMALKRVDFVLLHPGSRQVEQVVQIEEPSPRPHQVERQRVIEAVLDAAGIKVVKVRAQKAYSTPDLATLLGLQSEE</sequence>
<dbReference type="PATRIC" id="fig|42253.5.peg.300"/>